<proteinExistence type="predicted"/>
<evidence type="ECO:0000313" key="2">
    <source>
        <dbReference type="Proteomes" id="UP000095746"/>
    </source>
</evidence>
<evidence type="ECO:0000313" key="1">
    <source>
        <dbReference type="EMBL" id="CUN74832.1"/>
    </source>
</evidence>
<organism evidence="1 2">
    <name type="scientific">Flavonifractor plautii</name>
    <name type="common">Fusobacterium plautii</name>
    <dbReference type="NCBI Taxonomy" id="292800"/>
    <lineage>
        <taxon>Bacteria</taxon>
        <taxon>Bacillati</taxon>
        <taxon>Bacillota</taxon>
        <taxon>Clostridia</taxon>
        <taxon>Eubacteriales</taxon>
        <taxon>Oscillospiraceae</taxon>
        <taxon>Flavonifractor</taxon>
    </lineage>
</organism>
<reference evidence="1 2" key="1">
    <citation type="submission" date="2015-09" db="EMBL/GenBank/DDBJ databases">
        <authorList>
            <consortium name="Pathogen Informatics"/>
        </authorList>
    </citation>
    <scope>NUCLEOTIDE SEQUENCE [LARGE SCALE GENOMIC DNA]</scope>
    <source>
        <strain evidence="1 2">2789STDY5608854</strain>
    </source>
</reference>
<accession>A0A173ZEK7</accession>
<dbReference type="Proteomes" id="UP000095746">
    <property type="component" value="Unassembled WGS sequence"/>
</dbReference>
<dbReference type="AlphaFoldDB" id="A0A173ZEK7"/>
<sequence length="82" mass="9799">MYRPCRRFMSKTMRIFSDRSSKYHSLTRPLICLAFLLPFTSVSALSAMAMNRMPQMGNRPWMYFSTNSISRVKRDWLLQRII</sequence>
<protein>
    <submittedName>
        <fullName evidence="1">Uncharacterized protein</fullName>
    </submittedName>
</protein>
<dbReference type="EMBL" id="CYZT01000013">
    <property type="protein sequence ID" value="CUN74832.1"/>
    <property type="molecule type" value="Genomic_DNA"/>
</dbReference>
<name>A0A173ZEK7_FLAPL</name>
<gene>
    <name evidence="1" type="ORF">ERS852411_00425</name>
</gene>